<dbReference type="Proteomes" id="UP000280228">
    <property type="component" value="Chromosome"/>
</dbReference>
<organism evidence="1 3">
    <name type="scientific">Moraxella catarrhalis</name>
    <name type="common">Branhamella catarrhalis</name>
    <dbReference type="NCBI Taxonomy" id="480"/>
    <lineage>
        <taxon>Bacteria</taxon>
        <taxon>Pseudomonadati</taxon>
        <taxon>Pseudomonadota</taxon>
        <taxon>Gammaproteobacteria</taxon>
        <taxon>Moraxellales</taxon>
        <taxon>Moraxellaceae</taxon>
        <taxon>Moraxella</taxon>
    </lineage>
</organism>
<reference evidence="1 3" key="1">
    <citation type="submission" date="2018-12" db="EMBL/GenBank/DDBJ databases">
        <title>Persistence of Moraxella catarrhalis in Chronic Obstructive Pulmonary Disease and Regulation of the Hag/MID Adhesin.</title>
        <authorList>
            <person name="Murphy T."/>
            <person name="Zhao X."/>
            <person name="Vyas G."/>
            <person name="Aluvathingal J."/>
            <person name="Nadendla S."/>
            <person name="Tallon L."/>
            <person name="Tettelin H."/>
        </authorList>
    </citation>
    <scope>NUCLEOTIDE SEQUENCE [LARGE SCALE GENOMIC DNA]</scope>
    <source>
        <strain evidence="1 3">46P58B1</strain>
    </source>
</reference>
<evidence type="ECO:0000313" key="3">
    <source>
        <dbReference type="Proteomes" id="UP000280228"/>
    </source>
</evidence>
<evidence type="ECO:0000313" key="1">
    <source>
        <dbReference type="EMBL" id="AZQ92863.1"/>
    </source>
</evidence>
<sequence>MSKNKTPDYVLRANANYRKKHTTNKSLQFHNEKDADIIQAVQNDTAPFNSLVKDLLRNHYNLNQNQ</sequence>
<accession>A0A3Q9GCJ9</accession>
<dbReference type="EMBL" id="CP034662">
    <property type="protein sequence ID" value="AZQ93307.1"/>
    <property type="molecule type" value="Genomic_DNA"/>
</dbReference>
<protein>
    <submittedName>
        <fullName evidence="1">Uncharacterized protein</fullName>
    </submittedName>
</protein>
<name>A0A3Q9GCJ9_MORCA</name>
<dbReference type="RefSeq" id="WP_126705108.1">
    <property type="nucleotide sequence ID" value="NZ_CP034662.1"/>
</dbReference>
<evidence type="ECO:0000313" key="2">
    <source>
        <dbReference type="EMBL" id="AZQ93307.1"/>
    </source>
</evidence>
<dbReference type="AlphaFoldDB" id="A0A3Q9GCJ9"/>
<gene>
    <name evidence="2" type="ORF">EJK53_1538</name>
    <name evidence="1" type="ORF">EJK53_1589</name>
</gene>
<dbReference type="EMBL" id="CP034662">
    <property type="protein sequence ID" value="AZQ92863.1"/>
    <property type="molecule type" value="Genomic_DNA"/>
</dbReference>
<proteinExistence type="predicted"/>